<evidence type="ECO:0000313" key="5">
    <source>
        <dbReference type="RefSeq" id="XP_010516846.1"/>
    </source>
</evidence>
<dbReference type="PANTHER" id="PTHR31662:SF49">
    <property type="entry name" value="GLABROUS1 ENHANCER-BINDING PROTEIN-RELATED"/>
    <property type="match status" value="1"/>
</dbReference>
<reference evidence="4" key="1">
    <citation type="journal article" date="2014" name="Nat. Commun.">
        <title>The emerging biofuel crop Camelina sativa retains a highly undifferentiated hexaploid genome structure.</title>
        <authorList>
            <person name="Kagale S."/>
            <person name="Koh C."/>
            <person name="Nixon J."/>
            <person name="Bollina V."/>
            <person name="Clarke W.E."/>
            <person name="Tuteja R."/>
            <person name="Spillane C."/>
            <person name="Robinson S.J."/>
            <person name="Links M.G."/>
            <person name="Clarke C."/>
            <person name="Higgins E.E."/>
            <person name="Huebert T."/>
            <person name="Sharpe A.G."/>
            <person name="Parkin I.A."/>
        </authorList>
    </citation>
    <scope>NUCLEOTIDE SEQUENCE [LARGE SCALE GENOMIC DNA]</scope>
    <source>
        <strain evidence="4">cv. DH55</strain>
    </source>
</reference>
<reference evidence="5" key="2">
    <citation type="submission" date="2025-08" db="UniProtKB">
        <authorList>
            <consortium name="RefSeq"/>
        </authorList>
    </citation>
    <scope>IDENTIFICATION</scope>
    <source>
        <tissue evidence="5">Leaf</tissue>
    </source>
</reference>
<name>A0ABM0ZK19_CAMSA</name>
<feature type="compositionally biased region" description="Basic and acidic residues" evidence="2">
    <location>
        <begin position="18"/>
        <end position="31"/>
    </location>
</feature>
<dbReference type="Proteomes" id="UP000694864">
    <property type="component" value="Chromosome 6"/>
</dbReference>
<feature type="region of interest" description="Disordered" evidence="2">
    <location>
        <begin position="149"/>
        <end position="215"/>
    </location>
</feature>
<evidence type="ECO:0000256" key="1">
    <source>
        <dbReference type="ARBA" id="ARBA00010820"/>
    </source>
</evidence>
<protein>
    <submittedName>
        <fullName evidence="5">GLABROUS1 enhancer-binding protein-like 3</fullName>
    </submittedName>
</protein>
<evidence type="ECO:0000259" key="3">
    <source>
        <dbReference type="Pfam" id="PF04504"/>
    </source>
</evidence>
<dbReference type="InterPro" id="IPR007592">
    <property type="entry name" value="GEBP"/>
</dbReference>
<sequence length="372" mass="42033">MVATKRFGDHSNSSSDDSLTRKRDDDVEAMHRTRKQLKTTTTTTTLKPSSASKMNWSKNDELVILGGIVDYEIETKSSYGSDWAALYLYIKDNVEANFSKKQFIDKVKRLKRKFIDNQERSNDGKDVSFTDTDDDEIFKLSMMIWAKSETEDAVSSEDMDQAKDVPSGEQENMPCAEQERVSVEIDNGEKGKLDQAKDVPCAEQEDKDVPCAEQKDKDVPCAEQEDEDVPCAEQEDKDVPCAEQEQVSNEIDDNGEQEMIEEDGADELGVMEDTLESVISFQSLAKNGEKDKSKEDGVGEVGVLLEILEADTFYKNCSKYQQKLLRQNLENVGAERRKELIDEWKALLVQEMKLSIKKFNFMAKFANAGVSP</sequence>
<feature type="domain" description="Glabrous enhancer-binding protein-like DBD" evidence="3">
    <location>
        <begin position="53"/>
        <end position="145"/>
    </location>
</feature>
<dbReference type="PANTHER" id="PTHR31662">
    <property type="entry name" value="BNAANNG10740D PROTEIN-RELATED"/>
    <property type="match status" value="1"/>
</dbReference>
<feature type="compositionally biased region" description="Basic and acidic residues" evidence="2">
    <location>
        <begin position="177"/>
        <end position="197"/>
    </location>
</feature>
<dbReference type="Pfam" id="PF04504">
    <property type="entry name" value="GeBP-like_DBD"/>
    <property type="match status" value="1"/>
</dbReference>
<dbReference type="InterPro" id="IPR053932">
    <property type="entry name" value="GeBP-like_DBD"/>
</dbReference>
<keyword evidence="4" id="KW-1185">Reference proteome</keyword>
<organism evidence="4 5">
    <name type="scientific">Camelina sativa</name>
    <name type="common">False flax</name>
    <name type="synonym">Myagrum sativum</name>
    <dbReference type="NCBI Taxonomy" id="90675"/>
    <lineage>
        <taxon>Eukaryota</taxon>
        <taxon>Viridiplantae</taxon>
        <taxon>Streptophyta</taxon>
        <taxon>Embryophyta</taxon>
        <taxon>Tracheophyta</taxon>
        <taxon>Spermatophyta</taxon>
        <taxon>Magnoliopsida</taxon>
        <taxon>eudicotyledons</taxon>
        <taxon>Gunneridae</taxon>
        <taxon>Pentapetalae</taxon>
        <taxon>rosids</taxon>
        <taxon>malvids</taxon>
        <taxon>Brassicales</taxon>
        <taxon>Brassicaceae</taxon>
        <taxon>Camelineae</taxon>
        <taxon>Camelina</taxon>
    </lineage>
</organism>
<dbReference type="RefSeq" id="XP_010516846.1">
    <property type="nucleotide sequence ID" value="XM_010518544.2"/>
</dbReference>
<feature type="region of interest" description="Disordered" evidence="2">
    <location>
        <begin position="1"/>
        <end position="52"/>
    </location>
</feature>
<dbReference type="GeneID" id="104792409"/>
<accession>A0ABM0ZK19</accession>
<gene>
    <name evidence="5" type="primary">LOC104792409</name>
</gene>
<comment type="similarity">
    <text evidence="1">Belongs to the GeBP family.</text>
</comment>
<evidence type="ECO:0000313" key="4">
    <source>
        <dbReference type="Proteomes" id="UP000694864"/>
    </source>
</evidence>
<evidence type="ECO:0000256" key="2">
    <source>
        <dbReference type="SAM" id="MobiDB-lite"/>
    </source>
</evidence>
<proteinExistence type="inferred from homology"/>